<feature type="repeat" description="WD" evidence="3">
    <location>
        <begin position="109"/>
        <end position="145"/>
    </location>
</feature>
<dbReference type="EMBL" id="KV442088">
    <property type="protein sequence ID" value="OAQ24744.1"/>
    <property type="molecule type" value="Genomic_DNA"/>
</dbReference>
<protein>
    <submittedName>
        <fullName evidence="4">WD40 repeat-like protein</fullName>
    </submittedName>
</protein>
<evidence type="ECO:0000313" key="5">
    <source>
        <dbReference type="Proteomes" id="UP000078512"/>
    </source>
</evidence>
<dbReference type="STRING" id="1314771.A0A197JK59"/>
<dbReference type="InterPro" id="IPR036322">
    <property type="entry name" value="WD40_repeat_dom_sf"/>
</dbReference>
<dbReference type="InterPro" id="IPR015943">
    <property type="entry name" value="WD40/YVTN_repeat-like_dom_sf"/>
</dbReference>
<evidence type="ECO:0000256" key="3">
    <source>
        <dbReference type="PROSITE-ProRule" id="PRU00221"/>
    </source>
</evidence>
<dbReference type="PROSITE" id="PS50294">
    <property type="entry name" value="WD_REPEATS_REGION"/>
    <property type="match status" value="7"/>
</dbReference>
<keyword evidence="1 3" id="KW-0853">WD repeat</keyword>
<dbReference type="Gene3D" id="2.130.10.10">
    <property type="entry name" value="YVTN repeat-like/Quinoprotein amine dehydrogenase"/>
    <property type="match status" value="5"/>
</dbReference>
<dbReference type="PROSITE" id="PS00678">
    <property type="entry name" value="WD_REPEATS_1"/>
    <property type="match status" value="3"/>
</dbReference>
<proteinExistence type="predicted"/>
<dbReference type="CDD" id="cd00200">
    <property type="entry name" value="WD40"/>
    <property type="match status" value="1"/>
</dbReference>
<dbReference type="PANTHER" id="PTHR19879:SF9">
    <property type="entry name" value="TRANSCRIPTION INITIATION FACTOR TFIID SUBUNIT 5"/>
    <property type="match status" value="1"/>
</dbReference>
<feature type="repeat" description="WD" evidence="3">
    <location>
        <begin position="470"/>
        <end position="512"/>
    </location>
</feature>
<dbReference type="PROSITE" id="PS50082">
    <property type="entry name" value="WD_REPEATS_2"/>
    <property type="match status" value="8"/>
</dbReference>
<evidence type="ECO:0000313" key="4">
    <source>
        <dbReference type="EMBL" id="OAQ24744.1"/>
    </source>
</evidence>
<feature type="repeat" description="WD" evidence="3">
    <location>
        <begin position="295"/>
        <end position="336"/>
    </location>
</feature>
<reference evidence="4 5" key="1">
    <citation type="submission" date="2016-05" db="EMBL/GenBank/DDBJ databases">
        <title>Genome sequencing reveals origins of a unique bacterial endosymbiosis in the earliest lineages of terrestrial Fungi.</title>
        <authorList>
            <consortium name="DOE Joint Genome Institute"/>
            <person name="Uehling J."/>
            <person name="Gryganskyi A."/>
            <person name="Hameed K."/>
            <person name="Tschaplinski T."/>
            <person name="Misztal P."/>
            <person name="Wu S."/>
            <person name="Desiro A."/>
            <person name="Vande Pol N."/>
            <person name="Du Z.-Y."/>
            <person name="Zienkiewicz A."/>
            <person name="Zienkiewicz K."/>
            <person name="Morin E."/>
            <person name="Tisserant E."/>
            <person name="Splivallo R."/>
            <person name="Hainaut M."/>
            <person name="Henrissat B."/>
            <person name="Ohm R."/>
            <person name="Kuo A."/>
            <person name="Yan J."/>
            <person name="Lipzen A."/>
            <person name="Nolan M."/>
            <person name="Labutti K."/>
            <person name="Barry K."/>
            <person name="Goldstein A."/>
            <person name="Labbe J."/>
            <person name="Schadt C."/>
            <person name="Tuskan G."/>
            <person name="Grigoriev I."/>
            <person name="Martin F."/>
            <person name="Vilgalys R."/>
            <person name="Bonito G."/>
        </authorList>
    </citation>
    <scope>NUCLEOTIDE SEQUENCE [LARGE SCALE GENOMIC DNA]</scope>
    <source>
        <strain evidence="4 5">AG-77</strain>
    </source>
</reference>
<dbReference type="OrthoDB" id="538223at2759"/>
<dbReference type="InterPro" id="IPR019775">
    <property type="entry name" value="WD40_repeat_CS"/>
</dbReference>
<keyword evidence="5" id="KW-1185">Reference proteome</keyword>
<dbReference type="AlphaFoldDB" id="A0A197JK59"/>
<dbReference type="Proteomes" id="UP000078512">
    <property type="component" value="Unassembled WGS sequence"/>
</dbReference>
<dbReference type="Pfam" id="PF00400">
    <property type="entry name" value="WD40"/>
    <property type="match status" value="9"/>
</dbReference>
<feature type="repeat" description="WD" evidence="3">
    <location>
        <begin position="158"/>
        <end position="188"/>
    </location>
</feature>
<gene>
    <name evidence="4" type="ORF">K457DRAFT_117229</name>
</gene>
<dbReference type="PANTHER" id="PTHR19879">
    <property type="entry name" value="TRANSCRIPTION INITIATION FACTOR TFIID"/>
    <property type="match status" value="1"/>
</dbReference>
<dbReference type="SMART" id="SM00320">
    <property type="entry name" value="WD40"/>
    <property type="match status" value="11"/>
</dbReference>
<sequence length="567" mass="60723">MLAVGLLPGGISLYDTSTWKKVCSLLGHDDYINSLAFSPDSRRLVSGSDDKAIRVWDCSNGELLATMDGHTLTVYSVVFSPCGKKVASTSEDKTVRLWDSVTGEPLFVLEGHKSSVNSVKFTPDGSRLVSCADDKTIRFWDVETGAPGDVWEPGHGPVMCLDISPDGHQLVSGHHDGTLKLWSTASGSPGPDLDGHSNSILRVLFSADGQRIASASFDITVRLWDLSSGVLVSEFISTISPVDISFSPNGQHLASIDTSIFSIAFSPDMNLTAAESGDGDIQLWDLRNGELGPTLEGHTDDVVRLTFSPCGRWIASTSKDETVRLWELENNGQGHVLANMNCGTYGASTINFSPTGLELAAGDVDGAVNIFDTQSRTLLRTTTLEVEAIDALAYSPSGQELAIGANNHLFFWDLQSEEPELKLEVDPSGTGCIVYSPCGRWIACGSYGNTVQICRRHSSGMGAECIVAVVDGFLGRVTDIAWNPVEPLEFVTGSNDRSVRAWRISESNDSDGTAVSVDLIWGSDIGMLGTFGMIIEGVTGLGAVDQKLLLQRDAVDGTLTSEEDKSE</sequence>
<organism evidence="4 5">
    <name type="scientific">Linnemannia elongata AG-77</name>
    <dbReference type="NCBI Taxonomy" id="1314771"/>
    <lineage>
        <taxon>Eukaryota</taxon>
        <taxon>Fungi</taxon>
        <taxon>Fungi incertae sedis</taxon>
        <taxon>Mucoromycota</taxon>
        <taxon>Mortierellomycotina</taxon>
        <taxon>Mortierellomycetes</taxon>
        <taxon>Mortierellales</taxon>
        <taxon>Mortierellaceae</taxon>
        <taxon>Linnemannia</taxon>
    </lineage>
</organism>
<dbReference type="InterPro" id="IPR020472">
    <property type="entry name" value="WD40_PAC1"/>
</dbReference>
<accession>A0A197JK59</accession>
<keyword evidence="2" id="KW-0677">Repeat</keyword>
<name>A0A197JK59_9FUNG</name>
<feature type="repeat" description="WD" evidence="3">
    <location>
        <begin position="25"/>
        <end position="66"/>
    </location>
</feature>
<evidence type="ECO:0000256" key="2">
    <source>
        <dbReference type="ARBA" id="ARBA00022737"/>
    </source>
</evidence>
<feature type="repeat" description="WD" evidence="3">
    <location>
        <begin position="253"/>
        <end position="294"/>
    </location>
</feature>
<feature type="repeat" description="WD" evidence="3">
    <location>
        <begin position="193"/>
        <end position="234"/>
    </location>
</feature>
<feature type="repeat" description="WD" evidence="3">
    <location>
        <begin position="67"/>
        <end position="108"/>
    </location>
</feature>
<dbReference type="SUPFAM" id="SSF50978">
    <property type="entry name" value="WD40 repeat-like"/>
    <property type="match status" value="2"/>
</dbReference>
<evidence type="ECO:0000256" key="1">
    <source>
        <dbReference type="ARBA" id="ARBA00022574"/>
    </source>
</evidence>
<dbReference type="InterPro" id="IPR001680">
    <property type="entry name" value="WD40_rpt"/>
</dbReference>
<dbReference type="PRINTS" id="PR00320">
    <property type="entry name" value="GPROTEINBRPT"/>
</dbReference>